<accession>A0A0E9VMH8</accession>
<reference evidence="1" key="2">
    <citation type="journal article" date="2015" name="Fish Shellfish Immunol.">
        <title>Early steps in the European eel (Anguilla anguilla)-Vibrio vulnificus interaction in the gills: Role of the RtxA13 toxin.</title>
        <authorList>
            <person name="Callol A."/>
            <person name="Pajuelo D."/>
            <person name="Ebbesson L."/>
            <person name="Teles M."/>
            <person name="MacKenzie S."/>
            <person name="Amaro C."/>
        </authorList>
    </citation>
    <scope>NUCLEOTIDE SEQUENCE</scope>
</reference>
<reference evidence="1" key="1">
    <citation type="submission" date="2014-11" db="EMBL/GenBank/DDBJ databases">
        <authorList>
            <person name="Amaro Gonzalez C."/>
        </authorList>
    </citation>
    <scope>NUCLEOTIDE SEQUENCE</scope>
</reference>
<name>A0A0E9VMH8_ANGAN</name>
<dbReference type="AlphaFoldDB" id="A0A0E9VMH8"/>
<evidence type="ECO:0000313" key="1">
    <source>
        <dbReference type="EMBL" id="JAH78625.1"/>
    </source>
</evidence>
<protein>
    <submittedName>
        <fullName evidence="1">Uncharacterized protein</fullName>
    </submittedName>
</protein>
<dbReference type="EMBL" id="GBXM01029952">
    <property type="protein sequence ID" value="JAH78625.1"/>
    <property type="molecule type" value="Transcribed_RNA"/>
</dbReference>
<proteinExistence type="predicted"/>
<sequence>MWIPDPATPPGPRVFASSTVNWIANNPIKETACNENSGVEYLMIQVRL</sequence>
<organism evidence="1">
    <name type="scientific">Anguilla anguilla</name>
    <name type="common">European freshwater eel</name>
    <name type="synonym">Muraena anguilla</name>
    <dbReference type="NCBI Taxonomy" id="7936"/>
    <lineage>
        <taxon>Eukaryota</taxon>
        <taxon>Metazoa</taxon>
        <taxon>Chordata</taxon>
        <taxon>Craniata</taxon>
        <taxon>Vertebrata</taxon>
        <taxon>Euteleostomi</taxon>
        <taxon>Actinopterygii</taxon>
        <taxon>Neopterygii</taxon>
        <taxon>Teleostei</taxon>
        <taxon>Anguilliformes</taxon>
        <taxon>Anguillidae</taxon>
        <taxon>Anguilla</taxon>
    </lineage>
</organism>